<keyword evidence="1" id="KW-1133">Transmembrane helix</keyword>
<organism evidence="2 3">
    <name type="scientific">Clavibacter californiensis</name>
    <dbReference type="NCBI Taxonomy" id="1401995"/>
    <lineage>
        <taxon>Bacteria</taxon>
        <taxon>Bacillati</taxon>
        <taxon>Actinomycetota</taxon>
        <taxon>Actinomycetes</taxon>
        <taxon>Micrococcales</taxon>
        <taxon>Microbacteriaceae</taxon>
        <taxon>Clavibacter</taxon>
    </lineage>
</organism>
<evidence type="ECO:0000313" key="2">
    <source>
        <dbReference type="EMBL" id="RII94848.1"/>
    </source>
</evidence>
<name>A0ABX9NDZ0_9MICO</name>
<gene>
    <name evidence="2" type="ORF">DZF98_00035</name>
</gene>
<sequence>MFWSAVVTALLTAVAGVFVWLIPEQSGELAAAFGAGLATTCLIISPETPGRFVAAAIGILIPLYWQVLKAGLRLVNWDEPVIESAKAFGVASHDIEICLLIVAVVVALIGLWGKPRYTR</sequence>
<dbReference type="EMBL" id="QWEE01000001">
    <property type="protein sequence ID" value="RII94848.1"/>
    <property type="molecule type" value="Genomic_DNA"/>
</dbReference>
<keyword evidence="1" id="KW-0812">Transmembrane</keyword>
<evidence type="ECO:0000256" key="1">
    <source>
        <dbReference type="SAM" id="Phobius"/>
    </source>
</evidence>
<keyword evidence="1" id="KW-0472">Membrane</keyword>
<comment type="caution">
    <text evidence="2">The sequence shown here is derived from an EMBL/GenBank/DDBJ whole genome shotgun (WGS) entry which is preliminary data.</text>
</comment>
<reference evidence="2 3" key="1">
    <citation type="submission" date="2018-08" db="EMBL/GenBank/DDBJ databases">
        <title>Genome Sequence of Clavibacter michiganensis Subspecies type strains, and the Atypical Peach-Colored Strains Isolated from Tomato.</title>
        <authorList>
            <person name="Osdaghi E."/>
            <person name="Portier P."/>
            <person name="Briand M."/>
            <person name="Jacques M.-A."/>
        </authorList>
    </citation>
    <scope>NUCLEOTIDE SEQUENCE [LARGE SCALE GENOMIC DNA]</scope>
    <source>
        <strain evidence="2 3">CFBP 8216</strain>
    </source>
</reference>
<feature type="transmembrane region" description="Helical" evidence="1">
    <location>
        <begin position="88"/>
        <end position="112"/>
    </location>
</feature>
<protein>
    <submittedName>
        <fullName evidence="2">Uncharacterized protein</fullName>
    </submittedName>
</protein>
<keyword evidence="3" id="KW-1185">Reference proteome</keyword>
<dbReference type="Proteomes" id="UP000265355">
    <property type="component" value="Unassembled WGS sequence"/>
</dbReference>
<accession>A0ABX9NDZ0</accession>
<feature type="transmembrane region" description="Helical" evidence="1">
    <location>
        <begin position="29"/>
        <end position="45"/>
    </location>
</feature>
<proteinExistence type="predicted"/>
<feature type="transmembrane region" description="Helical" evidence="1">
    <location>
        <begin position="52"/>
        <end position="68"/>
    </location>
</feature>
<evidence type="ECO:0000313" key="3">
    <source>
        <dbReference type="Proteomes" id="UP000265355"/>
    </source>
</evidence>